<comment type="pathway">
    <text evidence="13">Lipid metabolism; leukotriene C4 biosynthesis.</text>
</comment>
<evidence type="ECO:0000256" key="16">
    <source>
        <dbReference type="ARBA" id="ARBA00049298"/>
    </source>
</evidence>
<protein>
    <recommendedName>
        <fullName evidence="18">Glutathione S-transferase 3, mitochondrial</fullName>
        <ecNumber evidence="15">4.4.1.20</ecNumber>
    </recommendedName>
    <alternativeName>
        <fullName evidence="19">Glutathione peroxidase MGST3</fullName>
    </alternativeName>
    <alternativeName>
        <fullName evidence="20">LTC4 synthase MGST3</fullName>
    </alternativeName>
</protein>
<organism evidence="22 23">
    <name type="scientific">Mortierella alpina</name>
    <name type="common">Oleaginous fungus</name>
    <name type="synonym">Mortierella renispora</name>
    <dbReference type="NCBI Taxonomy" id="64518"/>
    <lineage>
        <taxon>Eukaryota</taxon>
        <taxon>Fungi</taxon>
        <taxon>Fungi incertae sedis</taxon>
        <taxon>Mucoromycota</taxon>
        <taxon>Mortierellomycotina</taxon>
        <taxon>Mortierellomycetes</taxon>
        <taxon>Mortierellales</taxon>
        <taxon>Mortierellaceae</taxon>
        <taxon>Mortierella</taxon>
    </lineage>
</organism>
<dbReference type="GO" id="GO:0005635">
    <property type="term" value="C:nuclear envelope"/>
    <property type="evidence" value="ECO:0007669"/>
    <property type="project" value="TreeGrafter"/>
</dbReference>
<dbReference type="PANTHER" id="PTHR10250:SF26">
    <property type="entry name" value="GLUTATHIONE S-TRANSFERASE 3, MITOCHONDRIAL"/>
    <property type="match status" value="1"/>
</dbReference>
<evidence type="ECO:0000256" key="11">
    <source>
        <dbReference type="ARBA" id="ARBA00023239"/>
    </source>
</evidence>
<keyword evidence="9 21" id="KW-0472">Membrane</keyword>
<dbReference type="Proteomes" id="UP000738359">
    <property type="component" value="Unassembled WGS sequence"/>
</dbReference>
<evidence type="ECO:0000256" key="10">
    <source>
        <dbReference type="ARBA" id="ARBA00023139"/>
    </source>
</evidence>
<evidence type="ECO:0000256" key="7">
    <source>
        <dbReference type="ARBA" id="ARBA00023098"/>
    </source>
</evidence>
<dbReference type="EC" id="4.4.1.20" evidence="15"/>
<evidence type="ECO:0000256" key="19">
    <source>
        <dbReference type="ARBA" id="ARBA00075145"/>
    </source>
</evidence>
<reference evidence="22" key="1">
    <citation type="journal article" date="2020" name="Fungal Divers.">
        <title>Resolving the Mortierellaceae phylogeny through synthesis of multi-gene phylogenetics and phylogenomics.</title>
        <authorList>
            <person name="Vandepol N."/>
            <person name="Liber J."/>
            <person name="Desiro A."/>
            <person name="Na H."/>
            <person name="Kennedy M."/>
            <person name="Barry K."/>
            <person name="Grigoriev I.V."/>
            <person name="Miller A.N."/>
            <person name="O'Donnell K."/>
            <person name="Stajich J.E."/>
            <person name="Bonito G."/>
        </authorList>
    </citation>
    <scope>NUCLEOTIDE SEQUENCE</scope>
    <source>
        <strain evidence="22">CK1249</strain>
    </source>
</reference>
<proteinExistence type="predicted"/>
<dbReference type="GO" id="GO:0004464">
    <property type="term" value="F:leukotriene-C4 synthase activity"/>
    <property type="evidence" value="ECO:0007669"/>
    <property type="project" value="UniProtKB-EC"/>
</dbReference>
<dbReference type="AlphaFoldDB" id="A0A9P6JAQ8"/>
<evidence type="ECO:0000256" key="17">
    <source>
        <dbReference type="ARBA" id="ARBA00051411"/>
    </source>
</evidence>
<dbReference type="PANTHER" id="PTHR10250">
    <property type="entry name" value="MICROSOMAL GLUTATHIONE S-TRANSFERASE"/>
    <property type="match status" value="1"/>
</dbReference>
<comment type="caution">
    <text evidence="22">The sequence shown here is derived from an EMBL/GenBank/DDBJ whole genome shotgun (WGS) entry which is preliminary data.</text>
</comment>
<evidence type="ECO:0000256" key="4">
    <source>
        <dbReference type="ARBA" id="ARBA00022787"/>
    </source>
</evidence>
<feature type="transmembrane region" description="Helical" evidence="21">
    <location>
        <begin position="12"/>
        <end position="28"/>
    </location>
</feature>
<gene>
    <name evidence="22" type="primary">MGST3_1</name>
    <name evidence="22" type="ORF">BGZ70_003504</name>
</gene>
<evidence type="ECO:0000256" key="9">
    <source>
        <dbReference type="ARBA" id="ARBA00023136"/>
    </source>
</evidence>
<comment type="catalytic activity">
    <reaction evidence="17">
        <text>15-deoxy-Delta(12,14)-prostaglandin J2 + glutathione = 15-deoxy-Delta(12,14)-prostaglandin J2-S-(R)-glutathione</text>
        <dbReference type="Rhea" id="RHEA:75963"/>
        <dbReference type="ChEBI" id="CHEBI:57925"/>
        <dbReference type="ChEBI" id="CHEBI:85236"/>
        <dbReference type="ChEBI" id="CHEBI:194498"/>
    </reaction>
    <physiologicalReaction direction="left-to-right" evidence="17">
        <dbReference type="Rhea" id="RHEA:75964"/>
    </physiologicalReaction>
</comment>
<dbReference type="FunFam" id="1.20.120.550:FF:000004">
    <property type="entry name" value="Microsomal glutathione S-transferase 3"/>
    <property type="match status" value="1"/>
</dbReference>
<evidence type="ECO:0000256" key="18">
    <source>
        <dbReference type="ARBA" id="ARBA00069748"/>
    </source>
</evidence>
<evidence type="ECO:0000256" key="13">
    <source>
        <dbReference type="ARBA" id="ARBA00037884"/>
    </source>
</evidence>
<dbReference type="GO" id="GO:0005783">
    <property type="term" value="C:endoplasmic reticulum"/>
    <property type="evidence" value="ECO:0007669"/>
    <property type="project" value="TreeGrafter"/>
</dbReference>
<dbReference type="InterPro" id="IPR001129">
    <property type="entry name" value="Membr-assoc_MAPEG"/>
</dbReference>
<dbReference type="GO" id="GO:0004602">
    <property type="term" value="F:glutathione peroxidase activity"/>
    <property type="evidence" value="ECO:0007669"/>
    <property type="project" value="TreeGrafter"/>
</dbReference>
<keyword evidence="5 21" id="KW-1133">Transmembrane helix</keyword>
<dbReference type="Pfam" id="PF01124">
    <property type="entry name" value="MAPEG"/>
    <property type="match status" value="1"/>
</dbReference>
<keyword evidence="10" id="KW-0564">Palmitate</keyword>
<evidence type="ECO:0000256" key="15">
    <source>
        <dbReference type="ARBA" id="ARBA00039056"/>
    </source>
</evidence>
<name>A0A9P6JAQ8_MORAP</name>
<evidence type="ECO:0000256" key="14">
    <source>
        <dbReference type="ARBA" id="ARBA00037916"/>
    </source>
</evidence>
<keyword evidence="7" id="KW-0443">Lipid metabolism</keyword>
<dbReference type="InterPro" id="IPR023352">
    <property type="entry name" value="MAPEG-like_dom_sf"/>
</dbReference>
<keyword evidence="2" id="KW-0808">Transferase</keyword>
<accession>A0A9P6JAQ8</accession>
<keyword evidence="8" id="KW-0496">Mitochondrion</keyword>
<comment type="pathway">
    <text evidence="14">Lipid metabolism; arachidonate metabolism.</text>
</comment>
<sequence length="147" mass="15988">MVSFTLAPEYGYTIAVSIVSNLLVTYLGHKVGAYRKEAGVALPTMYADDLEAKKDKKKMIFNCKQRVHQNTLEGFTTYMISLMVAGTQYPTASAALGLVWCAGRLAYSAGYTSGDLNKRMWGAWGHIGEVGLLGLTGKMAYDLLMSA</sequence>
<evidence type="ECO:0000256" key="20">
    <source>
        <dbReference type="ARBA" id="ARBA00076908"/>
    </source>
</evidence>
<dbReference type="OrthoDB" id="410651at2759"/>
<dbReference type="GO" id="GO:0004364">
    <property type="term" value="F:glutathione transferase activity"/>
    <property type="evidence" value="ECO:0007669"/>
    <property type="project" value="TreeGrafter"/>
</dbReference>
<dbReference type="InterPro" id="IPR050997">
    <property type="entry name" value="MAPEG"/>
</dbReference>
<keyword evidence="4" id="KW-1000">Mitochondrion outer membrane</keyword>
<dbReference type="SUPFAM" id="SSF161084">
    <property type="entry name" value="MAPEG domain-like"/>
    <property type="match status" value="1"/>
</dbReference>
<dbReference type="GO" id="GO:0006629">
    <property type="term" value="P:lipid metabolic process"/>
    <property type="evidence" value="ECO:0007669"/>
    <property type="project" value="UniProtKB-KW"/>
</dbReference>
<evidence type="ECO:0000256" key="1">
    <source>
        <dbReference type="ARBA" id="ARBA00004374"/>
    </source>
</evidence>
<dbReference type="Gene3D" id="1.20.120.550">
    <property type="entry name" value="Membrane associated eicosanoid/glutathione metabolism-like domain"/>
    <property type="match status" value="1"/>
</dbReference>
<evidence type="ECO:0000256" key="3">
    <source>
        <dbReference type="ARBA" id="ARBA00022692"/>
    </source>
</evidence>
<keyword evidence="23" id="KW-1185">Reference proteome</keyword>
<evidence type="ECO:0000256" key="2">
    <source>
        <dbReference type="ARBA" id="ARBA00022679"/>
    </source>
</evidence>
<dbReference type="EMBL" id="JAAAHY010000197">
    <property type="protein sequence ID" value="KAF9966023.1"/>
    <property type="molecule type" value="Genomic_DNA"/>
</dbReference>
<evidence type="ECO:0000256" key="8">
    <source>
        <dbReference type="ARBA" id="ARBA00023128"/>
    </source>
</evidence>
<comment type="catalytic activity">
    <reaction evidence="16">
        <text>leukotriene C4 = leukotriene A4 + glutathione</text>
        <dbReference type="Rhea" id="RHEA:17617"/>
        <dbReference type="ChEBI" id="CHEBI:57463"/>
        <dbReference type="ChEBI" id="CHEBI:57925"/>
        <dbReference type="ChEBI" id="CHEBI:57973"/>
        <dbReference type="EC" id="4.4.1.20"/>
    </reaction>
    <physiologicalReaction direction="right-to-left" evidence="16">
        <dbReference type="Rhea" id="RHEA:17619"/>
    </physiologicalReaction>
</comment>
<evidence type="ECO:0000313" key="22">
    <source>
        <dbReference type="EMBL" id="KAF9966023.1"/>
    </source>
</evidence>
<evidence type="ECO:0000256" key="6">
    <source>
        <dbReference type="ARBA" id="ARBA00023002"/>
    </source>
</evidence>
<keyword evidence="12" id="KW-0449">Lipoprotein</keyword>
<keyword evidence="11" id="KW-0456">Lyase</keyword>
<keyword evidence="3 21" id="KW-0812">Transmembrane</keyword>
<evidence type="ECO:0000256" key="5">
    <source>
        <dbReference type="ARBA" id="ARBA00022989"/>
    </source>
</evidence>
<comment type="subcellular location">
    <subcellularLocation>
        <location evidence="1">Mitochondrion outer membrane</location>
        <topology evidence="1">Multi-pass membrane protein</topology>
    </subcellularLocation>
</comment>
<dbReference type="GO" id="GO:0005741">
    <property type="term" value="C:mitochondrial outer membrane"/>
    <property type="evidence" value="ECO:0007669"/>
    <property type="project" value="UniProtKB-SubCell"/>
</dbReference>
<evidence type="ECO:0000256" key="21">
    <source>
        <dbReference type="SAM" id="Phobius"/>
    </source>
</evidence>
<keyword evidence="6" id="KW-0560">Oxidoreductase</keyword>
<evidence type="ECO:0000313" key="23">
    <source>
        <dbReference type="Proteomes" id="UP000738359"/>
    </source>
</evidence>
<evidence type="ECO:0000256" key="12">
    <source>
        <dbReference type="ARBA" id="ARBA00023288"/>
    </source>
</evidence>